<evidence type="ECO:0000313" key="1">
    <source>
        <dbReference type="EMBL" id="MBO0416538.1"/>
    </source>
</evidence>
<protein>
    <submittedName>
        <fullName evidence="1">Uncharacterized protein</fullName>
    </submittedName>
</protein>
<sequence length="249" mass="27012">MQQNLIDAARAIGTKPVAGRYFLCLCGKCGWLGSSEECRLVEDPLFGDGEYFCAVCGASEPDEVDAAEAFNAILAATASRHPDDVAVDRFALAMKAKLAVARDKGRSGWDDPAQCSVEFLAQLFVGHIGKDNAGNFEDVANLAMMLHQRGADPSVLAEAAREKPAGEPVAWRHSLTHSLHDLEGEVELADGNEWAEPLYTAPPVPADAFVLLEIWQTWLGAGRESCSEHDKPLWDRIDAVLSSKEPKHD</sequence>
<dbReference type="EMBL" id="JAFLRD010000010">
    <property type="protein sequence ID" value="MBO0416538.1"/>
    <property type="molecule type" value="Genomic_DNA"/>
</dbReference>
<accession>A0ABS3GNA4</accession>
<evidence type="ECO:0000313" key="2">
    <source>
        <dbReference type="Proteomes" id="UP000664349"/>
    </source>
</evidence>
<proteinExistence type="predicted"/>
<dbReference type="Proteomes" id="UP000664349">
    <property type="component" value="Unassembled WGS sequence"/>
</dbReference>
<organism evidence="1 2">
    <name type="scientific">Chromobacterium haemolyticum</name>
    <dbReference type="NCBI Taxonomy" id="394935"/>
    <lineage>
        <taxon>Bacteria</taxon>
        <taxon>Pseudomonadati</taxon>
        <taxon>Pseudomonadota</taxon>
        <taxon>Betaproteobacteria</taxon>
        <taxon>Neisseriales</taxon>
        <taxon>Chromobacteriaceae</taxon>
        <taxon>Chromobacterium</taxon>
    </lineage>
</organism>
<gene>
    <name evidence="1" type="ORF">J1C50_13575</name>
</gene>
<dbReference type="RefSeq" id="WP_200122880.1">
    <property type="nucleotide sequence ID" value="NZ_JAEILV010000009.1"/>
</dbReference>
<comment type="caution">
    <text evidence="1">The sequence shown here is derived from an EMBL/GenBank/DDBJ whole genome shotgun (WGS) entry which is preliminary data.</text>
</comment>
<reference evidence="1 2" key="1">
    <citation type="submission" date="2021-03" db="EMBL/GenBank/DDBJ databases">
        <title>First Case of infection caused by Chromobacterium haemolyticum derived from water in China.</title>
        <authorList>
            <person name="Chen J."/>
            <person name="Liu C."/>
        </authorList>
    </citation>
    <scope>NUCLEOTIDE SEQUENCE [LARGE SCALE GENOMIC DNA]</scope>
    <source>
        <strain evidence="1 2">WJ-5</strain>
    </source>
</reference>
<keyword evidence="2" id="KW-1185">Reference proteome</keyword>
<name>A0ABS3GNA4_9NEIS</name>